<dbReference type="OrthoDB" id="9780392at2"/>
<comment type="catalytic activity">
    <reaction evidence="5">
        <text>pyridoxamine 5'-phosphate + O2 + H2O = pyridoxal 5'-phosphate + H2O2 + NH4(+)</text>
        <dbReference type="Rhea" id="RHEA:15817"/>
        <dbReference type="ChEBI" id="CHEBI:15377"/>
        <dbReference type="ChEBI" id="CHEBI:15379"/>
        <dbReference type="ChEBI" id="CHEBI:16240"/>
        <dbReference type="ChEBI" id="CHEBI:28938"/>
        <dbReference type="ChEBI" id="CHEBI:58451"/>
        <dbReference type="ChEBI" id="CHEBI:597326"/>
        <dbReference type="EC" id="1.4.3.5"/>
    </reaction>
</comment>
<evidence type="ECO:0000256" key="2">
    <source>
        <dbReference type="ARBA" id="ARBA00022630"/>
    </source>
</evidence>
<evidence type="ECO:0000259" key="7">
    <source>
        <dbReference type="Pfam" id="PF01243"/>
    </source>
</evidence>
<evidence type="ECO:0000259" key="8">
    <source>
        <dbReference type="Pfam" id="PF10590"/>
    </source>
</evidence>
<comment type="caution">
    <text evidence="5">Lacks conserved residue(s) required for the propagation of feature annotation.</text>
</comment>
<dbReference type="EC" id="1.4.3.5" evidence="5"/>
<comment type="pathway">
    <text evidence="5">Cofactor metabolism; pyridoxal 5'-phosphate salvage; pyridoxal 5'-phosphate from pyridoxamine 5'-phosphate: step 1/1.</text>
</comment>
<dbReference type="Proteomes" id="UP000029708">
    <property type="component" value="Unassembled WGS sequence"/>
</dbReference>
<dbReference type="SUPFAM" id="SSF50475">
    <property type="entry name" value="FMN-binding split barrel"/>
    <property type="match status" value="1"/>
</dbReference>
<comment type="similarity">
    <text evidence="1 5">Belongs to the pyridoxamine 5'-phosphate oxidase family.</text>
</comment>
<feature type="binding site" evidence="5 6">
    <location>
        <position position="88"/>
    </location>
    <ligand>
        <name>FMN</name>
        <dbReference type="ChEBI" id="CHEBI:58210"/>
    </ligand>
</feature>
<dbReference type="PANTHER" id="PTHR10851">
    <property type="entry name" value="PYRIDOXINE-5-PHOSPHATE OXIDASE"/>
    <property type="match status" value="1"/>
</dbReference>
<dbReference type="RefSeq" id="WP_043099801.1">
    <property type="nucleotide sequence ID" value="NZ_JACHET010000001.1"/>
</dbReference>
<keyword evidence="3 5" id="KW-0288">FMN</keyword>
<dbReference type="EMBL" id="JACHET010000001">
    <property type="protein sequence ID" value="MBB6184090.1"/>
    <property type="molecule type" value="Genomic_DNA"/>
</dbReference>
<dbReference type="InterPro" id="IPR011576">
    <property type="entry name" value="Pyridox_Oxase_N"/>
</dbReference>
<dbReference type="Proteomes" id="UP000560000">
    <property type="component" value="Unassembled WGS sequence"/>
</dbReference>
<feature type="binding site" evidence="5">
    <location>
        <position position="110"/>
    </location>
    <ligand>
        <name>substrate</name>
    </ligand>
</feature>
<dbReference type="InterPro" id="IPR019576">
    <property type="entry name" value="Pyridoxamine_oxidase_dimer_C"/>
</dbReference>
<dbReference type="Gene3D" id="2.30.110.10">
    <property type="entry name" value="Electron Transport, Fmn-binding Protein, Chain A"/>
    <property type="match status" value="1"/>
</dbReference>
<dbReference type="Pfam" id="PF10590">
    <property type="entry name" value="PNP_phzG_C"/>
    <property type="match status" value="1"/>
</dbReference>
<comment type="subunit">
    <text evidence="5">Homodimer.</text>
</comment>
<feature type="binding site" evidence="5 6">
    <location>
        <begin position="57"/>
        <end position="58"/>
    </location>
    <ligand>
        <name>FMN</name>
        <dbReference type="ChEBI" id="CHEBI:58210"/>
    </ligand>
</feature>
<dbReference type="PIRSF" id="PIRSF000190">
    <property type="entry name" value="Pyd_amn-ph_oxd"/>
    <property type="match status" value="1"/>
</dbReference>
<dbReference type="GO" id="GO:0008615">
    <property type="term" value="P:pyridoxine biosynthetic process"/>
    <property type="evidence" value="ECO:0007669"/>
    <property type="project" value="UniProtKB-UniRule"/>
</dbReference>
<feature type="binding site" evidence="5">
    <location>
        <position position="47"/>
    </location>
    <ligand>
        <name>substrate</name>
    </ligand>
</feature>
<keyword evidence="4 5" id="KW-0560">Oxidoreductase</keyword>
<dbReference type="Pfam" id="PF01243">
    <property type="entry name" value="PNPOx_N"/>
    <property type="match status" value="1"/>
</dbReference>
<feature type="binding site" evidence="5 6">
    <location>
        <position position="178"/>
    </location>
    <ligand>
        <name>FMN</name>
        <dbReference type="ChEBI" id="CHEBI:58210"/>
    </ligand>
</feature>
<evidence type="ECO:0000313" key="10">
    <source>
        <dbReference type="EMBL" id="MBB6184090.1"/>
    </source>
</evidence>
<dbReference type="InterPro" id="IPR000659">
    <property type="entry name" value="Pyridox_Oxase"/>
</dbReference>
<dbReference type="HAMAP" id="MF_01629">
    <property type="entry name" value="PdxH"/>
    <property type="match status" value="1"/>
</dbReference>
<evidence type="ECO:0000313" key="11">
    <source>
        <dbReference type="Proteomes" id="UP000029708"/>
    </source>
</evidence>
<evidence type="ECO:0000256" key="3">
    <source>
        <dbReference type="ARBA" id="ARBA00022643"/>
    </source>
</evidence>
<evidence type="ECO:0000256" key="5">
    <source>
        <dbReference type="HAMAP-Rule" id="MF_01629"/>
    </source>
</evidence>
<keyword evidence="11" id="KW-1185">Reference proteome</keyword>
<dbReference type="STRING" id="1543381.LF63_0103980"/>
<dbReference type="HOGENOM" id="CLU_032263_2_3_6"/>
<comment type="pathway">
    <text evidence="5">Cofactor metabolism; pyridoxal 5'-phosphate salvage; pyridoxal 5'-phosphate from pyridoxine 5'-phosphate: step 1/1.</text>
</comment>
<feature type="binding site" evidence="5">
    <location>
        <position position="106"/>
    </location>
    <ligand>
        <name>substrate</name>
    </ligand>
</feature>
<dbReference type="PROSITE" id="PS01064">
    <property type="entry name" value="PYRIDOX_OXIDASE"/>
    <property type="match status" value="1"/>
</dbReference>
<feature type="binding site" evidence="5">
    <location>
        <position position="114"/>
    </location>
    <ligand>
        <name>substrate</name>
    </ligand>
</feature>
<comment type="function">
    <text evidence="5">Catalyzes the oxidation of either pyridoxine 5'-phosphate (PNP) or pyridoxamine 5'-phosphate (PMP) into pyridoxal 5'-phosphate (PLP).</text>
</comment>
<feature type="binding site" evidence="5 6">
    <location>
        <position position="64"/>
    </location>
    <ligand>
        <name>FMN</name>
        <dbReference type="ChEBI" id="CHEBI:58210"/>
    </ligand>
</feature>
<feature type="binding site" evidence="5">
    <location>
        <begin position="174"/>
        <end position="176"/>
    </location>
    <ligand>
        <name>substrate</name>
    </ligand>
</feature>
<feature type="binding site" evidence="5 6">
    <location>
        <position position="168"/>
    </location>
    <ligand>
        <name>FMN</name>
        <dbReference type="ChEBI" id="CHEBI:58210"/>
    </ligand>
</feature>
<evidence type="ECO:0000313" key="9">
    <source>
        <dbReference type="EMBL" id="KGI78613.1"/>
    </source>
</evidence>
<dbReference type="NCBIfam" id="TIGR00558">
    <property type="entry name" value="pdxH"/>
    <property type="match status" value="1"/>
</dbReference>
<comment type="catalytic activity">
    <reaction evidence="5">
        <text>pyridoxine 5'-phosphate + O2 = pyridoxal 5'-phosphate + H2O2</text>
        <dbReference type="Rhea" id="RHEA:15149"/>
        <dbReference type="ChEBI" id="CHEBI:15379"/>
        <dbReference type="ChEBI" id="CHEBI:16240"/>
        <dbReference type="ChEBI" id="CHEBI:58589"/>
        <dbReference type="ChEBI" id="CHEBI:597326"/>
        <dbReference type="EC" id="1.4.3.5"/>
    </reaction>
</comment>
<feature type="binding site" evidence="5 6">
    <location>
        <begin position="123"/>
        <end position="124"/>
    </location>
    <ligand>
        <name>FMN</name>
        <dbReference type="ChEBI" id="CHEBI:58210"/>
    </ligand>
</feature>
<comment type="cofactor">
    <cofactor evidence="5 6">
        <name>FMN</name>
        <dbReference type="ChEBI" id="CHEBI:58210"/>
    </cofactor>
    <text evidence="5 6">Binds 1 FMN per subunit.</text>
</comment>
<dbReference type="PANTHER" id="PTHR10851:SF0">
    <property type="entry name" value="PYRIDOXINE-5'-PHOSPHATE OXIDASE"/>
    <property type="match status" value="1"/>
</dbReference>
<gene>
    <name evidence="5" type="primary">pdxH</name>
    <name evidence="10" type="ORF">HNQ86_001435</name>
    <name evidence="9" type="ORF">LF63_0103980</name>
</gene>
<dbReference type="AlphaFoldDB" id="A0A099CXB7"/>
<feature type="domain" description="Pyridoxine 5'-phosphate oxidase dimerisation C-terminal" evidence="8">
    <location>
        <begin position="155"/>
        <end position="195"/>
    </location>
</feature>
<reference evidence="10 12" key="2">
    <citation type="submission" date="2020-08" db="EMBL/GenBank/DDBJ databases">
        <title>Genomic Encyclopedia of Type Strains, Phase IV (KMG-IV): sequencing the most valuable type-strain genomes for metagenomic binning, comparative biology and taxonomic classification.</title>
        <authorList>
            <person name="Goeker M."/>
        </authorList>
    </citation>
    <scope>NUCLEOTIDE SEQUENCE [LARGE SCALE GENOMIC DNA]</scope>
    <source>
        <strain evidence="10 12">DSM 107085</strain>
    </source>
</reference>
<evidence type="ECO:0000256" key="1">
    <source>
        <dbReference type="ARBA" id="ARBA00007301"/>
    </source>
</evidence>
<proteinExistence type="inferred from homology"/>
<dbReference type="GO" id="GO:0004733">
    <property type="term" value="F:pyridoxamine phosphate oxidase activity"/>
    <property type="evidence" value="ECO:0007669"/>
    <property type="project" value="UniProtKB-UniRule"/>
</dbReference>
<keyword evidence="2 5" id="KW-0285">Flavoprotein</keyword>
<evidence type="ECO:0000256" key="4">
    <source>
        <dbReference type="ARBA" id="ARBA00023002"/>
    </source>
</evidence>
<feature type="domain" description="Pyridoxamine 5'-phosphate oxidase N-terminal" evidence="7">
    <location>
        <begin position="17"/>
        <end position="142"/>
    </location>
</feature>
<name>A0A099CXB7_9GAMM</name>
<dbReference type="InterPro" id="IPR019740">
    <property type="entry name" value="Pyridox_Oxase_CS"/>
</dbReference>
<evidence type="ECO:0000313" key="12">
    <source>
        <dbReference type="Proteomes" id="UP000560000"/>
    </source>
</evidence>
<accession>A0A099CXB7</accession>
<dbReference type="EMBL" id="JROI01000008">
    <property type="protein sequence ID" value="KGI78613.1"/>
    <property type="molecule type" value="Genomic_DNA"/>
</dbReference>
<dbReference type="GO" id="GO:0010181">
    <property type="term" value="F:FMN binding"/>
    <property type="evidence" value="ECO:0007669"/>
    <property type="project" value="UniProtKB-UniRule"/>
</dbReference>
<sequence length="195" mass="22384">MLNEEILATFRGLLEEARSSIDPEPTAMNLSTATPDGRVHGRIVLLKGVDERGFRFFTNYESAKAEQIAAHPQVALTFHWKHIRDGVQVRVQGRVERLSETESDEYFAGRPRGSQIGAWASLQSRPLPDRATFEARVAQFEQEYEGRDVPRPPHWGGYLVVADTIEFWYAGQFRLHERVRWQRAGKTWTSSLLYP</sequence>
<feature type="binding site" evidence="5 6">
    <location>
        <begin position="42"/>
        <end position="47"/>
    </location>
    <ligand>
        <name>FMN</name>
        <dbReference type="ChEBI" id="CHEBI:58210"/>
    </ligand>
</feature>
<reference evidence="9 11" key="1">
    <citation type="submission" date="2014-09" db="EMBL/GenBank/DDBJ databases">
        <title>Xanthomonadaceae 3.5X direct submission.</title>
        <authorList>
            <person name="Fang T."/>
            <person name="Wang H."/>
        </authorList>
    </citation>
    <scope>NUCLEOTIDE SEQUENCE [LARGE SCALE GENOMIC DNA]</scope>
    <source>
        <strain evidence="9 11">3.5X</strain>
    </source>
</reference>
<dbReference type="InterPro" id="IPR012349">
    <property type="entry name" value="Split_barrel_FMN-bd"/>
</dbReference>
<dbReference type="UniPathway" id="UPA01068">
    <property type="reaction ID" value="UER00304"/>
</dbReference>
<dbReference type="NCBIfam" id="NF004231">
    <property type="entry name" value="PRK05679.1"/>
    <property type="match status" value="1"/>
</dbReference>
<protein>
    <recommendedName>
        <fullName evidence="5">Pyridoxine/pyridoxamine 5'-phosphate oxidase</fullName>
        <ecNumber evidence="5">1.4.3.5</ecNumber>
    </recommendedName>
    <alternativeName>
        <fullName evidence="5">PNP/PMP oxidase</fullName>
        <shortName evidence="5">PNPOx</shortName>
    </alternativeName>
    <alternativeName>
        <fullName evidence="5">Pyridoxal 5'-phosphate synthase</fullName>
    </alternativeName>
</protein>
<keyword evidence="5" id="KW-0664">Pyridoxine biosynthesis</keyword>
<organism evidence="9 11">
    <name type="scientific">Oleiagrimonas soli</name>
    <dbReference type="NCBI Taxonomy" id="1543381"/>
    <lineage>
        <taxon>Bacteria</taxon>
        <taxon>Pseudomonadati</taxon>
        <taxon>Pseudomonadota</taxon>
        <taxon>Gammaproteobacteria</taxon>
        <taxon>Lysobacterales</taxon>
        <taxon>Rhodanobacteraceae</taxon>
        <taxon>Oleiagrimonas</taxon>
    </lineage>
</organism>
<evidence type="ECO:0000256" key="6">
    <source>
        <dbReference type="PIRSR" id="PIRSR000190-2"/>
    </source>
</evidence>
<comment type="caution">
    <text evidence="9">The sequence shown here is derived from an EMBL/GenBank/DDBJ whole genome shotgun (WGS) entry which is preliminary data.</text>
</comment>